<dbReference type="InterPro" id="IPR035542">
    <property type="entry name" value="CRIP"/>
</dbReference>
<dbReference type="CDD" id="cd01921">
    <property type="entry name" value="cyclophilin_RRM"/>
    <property type="match status" value="1"/>
</dbReference>
<evidence type="ECO:0000256" key="11">
    <source>
        <dbReference type="SAM" id="MobiDB-lite"/>
    </source>
</evidence>
<protein>
    <recommendedName>
        <fullName evidence="10">Peptidyl-prolyl cis-trans isomerase</fullName>
        <shortName evidence="10">PPIase</shortName>
        <ecNumber evidence="10">5.2.1.8</ecNumber>
    </recommendedName>
</protein>
<dbReference type="GO" id="GO:0003723">
    <property type="term" value="F:RNA binding"/>
    <property type="evidence" value="ECO:0007669"/>
    <property type="project" value="UniProtKB-UniRule"/>
</dbReference>
<dbReference type="PRINTS" id="PR00153">
    <property type="entry name" value="CSAPPISMRASE"/>
</dbReference>
<name>A0A9W8FZV6_9FUNG</name>
<evidence type="ECO:0000259" key="13">
    <source>
        <dbReference type="PROSITE" id="PS50102"/>
    </source>
</evidence>
<dbReference type="Proteomes" id="UP001151518">
    <property type="component" value="Unassembled WGS sequence"/>
</dbReference>
<dbReference type="Gene3D" id="2.40.100.10">
    <property type="entry name" value="Cyclophilin-like"/>
    <property type="match status" value="1"/>
</dbReference>
<comment type="function">
    <text evidence="2 10">PPIases accelerate the folding of proteins. It catalyzes the cis-trans isomerization of proline imidic peptide bonds in oligopeptides.</text>
</comment>
<dbReference type="PROSITE" id="PS50102">
    <property type="entry name" value="RRM"/>
    <property type="match status" value="1"/>
</dbReference>
<feature type="domain" description="RRM" evidence="13">
    <location>
        <begin position="231"/>
        <end position="308"/>
    </location>
</feature>
<dbReference type="InterPro" id="IPR035538">
    <property type="entry name" value="Cyclophilin_PPIL4"/>
</dbReference>
<evidence type="ECO:0000256" key="9">
    <source>
        <dbReference type="PROSITE-ProRule" id="PRU00176"/>
    </source>
</evidence>
<dbReference type="CDD" id="cd12235">
    <property type="entry name" value="RRM_PPIL4"/>
    <property type="match status" value="1"/>
</dbReference>
<comment type="caution">
    <text evidence="14">The sequence shown here is derived from an EMBL/GenBank/DDBJ whole genome shotgun (WGS) entry which is preliminary data.</text>
</comment>
<dbReference type="EC" id="5.2.1.8" evidence="10"/>
<dbReference type="Pfam" id="PF00076">
    <property type="entry name" value="RRM_1"/>
    <property type="match status" value="1"/>
</dbReference>
<dbReference type="Pfam" id="PF00160">
    <property type="entry name" value="Pro_isomerase"/>
    <property type="match status" value="1"/>
</dbReference>
<accession>A0A9W8FZV6</accession>
<dbReference type="SUPFAM" id="SSF50891">
    <property type="entry name" value="Cyclophilin-like"/>
    <property type="match status" value="1"/>
</dbReference>
<keyword evidence="5 9" id="KW-0694">RNA-binding</keyword>
<dbReference type="PROSITE" id="PS50072">
    <property type="entry name" value="CSA_PPIASE_2"/>
    <property type="match status" value="1"/>
</dbReference>
<comment type="catalytic activity">
    <reaction evidence="1 10">
        <text>[protein]-peptidylproline (omega=180) = [protein]-peptidylproline (omega=0)</text>
        <dbReference type="Rhea" id="RHEA:16237"/>
        <dbReference type="Rhea" id="RHEA-COMP:10747"/>
        <dbReference type="Rhea" id="RHEA-COMP:10748"/>
        <dbReference type="ChEBI" id="CHEBI:83833"/>
        <dbReference type="ChEBI" id="CHEBI:83834"/>
        <dbReference type="EC" id="5.2.1.8"/>
    </reaction>
</comment>
<dbReference type="InterPro" id="IPR029000">
    <property type="entry name" value="Cyclophilin-like_dom_sf"/>
</dbReference>
<dbReference type="AlphaFoldDB" id="A0A9W8FZV6"/>
<dbReference type="InterPro" id="IPR002130">
    <property type="entry name" value="Cyclophilin-type_PPIase_dom"/>
</dbReference>
<evidence type="ECO:0000313" key="15">
    <source>
        <dbReference type="Proteomes" id="UP001151518"/>
    </source>
</evidence>
<evidence type="ECO:0000256" key="10">
    <source>
        <dbReference type="RuleBase" id="RU365081"/>
    </source>
</evidence>
<evidence type="ECO:0000313" key="14">
    <source>
        <dbReference type="EMBL" id="KAJ2673404.1"/>
    </source>
</evidence>
<reference evidence="14" key="1">
    <citation type="submission" date="2022-07" db="EMBL/GenBank/DDBJ databases">
        <title>Phylogenomic reconstructions and comparative analyses of Kickxellomycotina fungi.</title>
        <authorList>
            <person name="Reynolds N.K."/>
            <person name="Stajich J.E."/>
            <person name="Barry K."/>
            <person name="Grigoriev I.V."/>
            <person name="Crous P."/>
            <person name="Smith M.E."/>
        </authorList>
    </citation>
    <scope>NUCLEOTIDE SEQUENCE</scope>
    <source>
        <strain evidence="14">NRRL 3115</strain>
    </source>
</reference>
<keyword evidence="7 10" id="KW-0413">Isomerase</keyword>
<evidence type="ECO:0000256" key="8">
    <source>
        <dbReference type="ARBA" id="ARBA00023242"/>
    </source>
</evidence>
<dbReference type="SMART" id="SM00360">
    <property type="entry name" value="RRM"/>
    <property type="match status" value="1"/>
</dbReference>
<evidence type="ECO:0000256" key="4">
    <source>
        <dbReference type="ARBA" id="ARBA00010739"/>
    </source>
</evidence>
<proteinExistence type="inferred from homology"/>
<comment type="similarity">
    <text evidence="4 10">Belongs to the cyclophilin-type PPIase family. PPIL4 subfamily.</text>
</comment>
<gene>
    <name evidence="14" type="primary">cyp6</name>
    <name evidence="14" type="ORF">GGI25_004739</name>
</gene>
<sequence>MSVLLETSVGDLVIDLYTDEAPLTCKNFLKLCKIKYYNFSFIHKVEKGFIAQMGDPTGTGQGGESVYGVLGGSTYFPAEINPKLKHKRGTIAMAVLDPETRVSGSQFYIAFSDTDYLDGRHAVFGEVAEGWDALDKIDISICDASGRPLSDILIRHTIILHDPFPDPPNLPITGSPLHPSASQKALMRIEAGDTIEATDDARRRELEAKAQALTLEMIGDLPFADIRPPENILFVCKLNPVTQDDDLETIFARFGTIVSCEVVRDKEGASLGYAFIEFETKEACEEAYFKMDNVLIDDRRVHVDFSQSVSRLNGRWVRTKPQARLVPKSRYRGERELGSEYEMVFGSPEEMRGAGRHRADRKRRDREHSDRSRDQGDRSRHRSRSPDANRKNKNSSRDSRDRSNRRSRFDR</sequence>
<feature type="region of interest" description="Disordered" evidence="11">
    <location>
        <begin position="345"/>
        <end position="411"/>
    </location>
</feature>
<feature type="domain" description="PPIase cyclophilin-type" evidence="12">
    <location>
        <begin position="6"/>
        <end position="159"/>
    </location>
</feature>
<evidence type="ECO:0000259" key="12">
    <source>
        <dbReference type="PROSITE" id="PS50072"/>
    </source>
</evidence>
<comment type="subcellular location">
    <subcellularLocation>
        <location evidence="3 10">Nucleus</location>
    </subcellularLocation>
</comment>
<keyword evidence="6 10" id="KW-0697">Rotamase</keyword>
<organism evidence="14 15">
    <name type="scientific">Coemansia spiralis</name>
    <dbReference type="NCBI Taxonomy" id="417178"/>
    <lineage>
        <taxon>Eukaryota</taxon>
        <taxon>Fungi</taxon>
        <taxon>Fungi incertae sedis</taxon>
        <taxon>Zoopagomycota</taxon>
        <taxon>Kickxellomycotina</taxon>
        <taxon>Kickxellomycetes</taxon>
        <taxon>Kickxellales</taxon>
        <taxon>Kickxellaceae</taxon>
        <taxon>Coemansia</taxon>
    </lineage>
</organism>
<dbReference type="GO" id="GO:0005634">
    <property type="term" value="C:nucleus"/>
    <property type="evidence" value="ECO:0007669"/>
    <property type="project" value="UniProtKB-SubCell"/>
</dbReference>
<evidence type="ECO:0000256" key="5">
    <source>
        <dbReference type="ARBA" id="ARBA00022884"/>
    </source>
</evidence>
<dbReference type="PANTHER" id="PTHR45843">
    <property type="entry name" value="PEPTIDYL-PROLYL CIS-TRANS ISOMERASE-LIKE 4"/>
    <property type="match status" value="1"/>
</dbReference>
<feature type="compositionally biased region" description="Basic and acidic residues" evidence="11">
    <location>
        <begin position="366"/>
        <end position="411"/>
    </location>
</feature>
<evidence type="ECO:0000256" key="1">
    <source>
        <dbReference type="ARBA" id="ARBA00000971"/>
    </source>
</evidence>
<dbReference type="OrthoDB" id="2083at2759"/>
<keyword evidence="8 10" id="KW-0539">Nucleus</keyword>
<dbReference type="Gene3D" id="3.30.70.330">
    <property type="match status" value="1"/>
</dbReference>
<dbReference type="PANTHER" id="PTHR45843:SF1">
    <property type="entry name" value="PEPTIDYL-PROLYL CIS-TRANS ISOMERASE-LIKE 4"/>
    <property type="match status" value="1"/>
</dbReference>
<evidence type="ECO:0000256" key="6">
    <source>
        <dbReference type="ARBA" id="ARBA00023110"/>
    </source>
</evidence>
<evidence type="ECO:0000256" key="3">
    <source>
        <dbReference type="ARBA" id="ARBA00004123"/>
    </source>
</evidence>
<dbReference type="InterPro" id="IPR035979">
    <property type="entry name" value="RBD_domain_sf"/>
</dbReference>
<dbReference type="EMBL" id="JANBTW010000069">
    <property type="protein sequence ID" value="KAJ2673404.1"/>
    <property type="molecule type" value="Genomic_DNA"/>
</dbReference>
<dbReference type="InterPro" id="IPR012677">
    <property type="entry name" value="Nucleotide-bd_a/b_plait_sf"/>
</dbReference>
<evidence type="ECO:0000256" key="7">
    <source>
        <dbReference type="ARBA" id="ARBA00023235"/>
    </source>
</evidence>
<feature type="compositionally biased region" description="Basic residues" evidence="11">
    <location>
        <begin position="354"/>
        <end position="365"/>
    </location>
</feature>
<evidence type="ECO:0000256" key="2">
    <source>
        <dbReference type="ARBA" id="ARBA00002388"/>
    </source>
</evidence>
<dbReference type="SUPFAM" id="SSF54928">
    <property type="entry name" value="RNA-binding domain, RBD"/>
    <property type="match status" value="1"/>
</dbReference>
<dbReference type="InterPro" id="IPR000504">
    <property type="entry name" value="RRM_dom"/>
</dbReference>
<dbReference type="GO" id="GO:0003755">
    <property type="term" value="F:peptidyl-prolyl cis-trans isomerase activity"/>
    <property type="evidence" value="ECO:0007669"/>
    <property type="project" value="UniProtKB-UniRule"/>
</dbReference>